<evidence type="ECO:0000256" key="1">
    <source>
        <dbReference type="ARBA" id="ARBA00007261"/>
    </source>
</evidence>
<dbReference type="PROSITE" id="PS00143">
    <property type="entry name" value="INSULINASE"/>
    <property type="match status" value="1"/>
</dbReference>
<name>A0A0G0HFK7_9BACT</name>
<dbReference type="GO" id="GO:0006508">
    <property type="term" value="P:proteolysis"/>
    <property type="evidence" value="ECO:0007669"/>
    <property type="project" value="UniProtKB-KW"/>
</dbReference>
<dbReference type="PANTHER" id="PTHR11851:SF49">
    <property type="entry name" value="MITOCHONDRIAL-PROCESSING PEPTIDASE SUBUNIT ALPHA"/>
    <property type="match status" value="1"/>
</dbReference>
<gene>
    <name evidence="5" type="ORF">US58_C0007G0003</name>
</gene>
<feature type="domain" description="Peptidase M16 C-terminal" evidence="4">
    <location>
        <begin position="169"/>
        <end position="344"/>
    </location>
</feature>
<organism evidence="5 6">
    <name type="scientific">Candidatus Magasanikbacteria bacterium GW2011_GWA2_37_8</name>
    <dbReference type="NCBI Taxonomy" id="1619036"/>
    <lineage>
        <taxon>Bacteria</taxon>
        <taxon>Candidatus Magasanikiibacteriota</taxon>
    </lineage>
</organism>
<dbReference type="STRING" id="1619036.US58_C0007G0003"/>
<dbReference type="GO" id="GO:0004222">
    <property type="term" value="F:metalloendopeptidase activity"/>
    <property type="evidence" value="ECO:0007669"/>
    <property type="project" value="InterPro"/>
</dbReference>
<sequence length="420" mass="47937">MHYEKYQLKNKTNVISVPLKDTQAVTVLVMFPLGSRYETDKMAGVSHYIEHLMFKGTKKRPNTLVLTREIDRLGAEYNAFTGKESTGYYIKVDSQYTETAVDILADMLFDSKFDAKEMEREKGPIVEEIRMYKDNPIMNIENVFEGLMFKGCPLGRDIAGSEENVLGFKRSEVLDFKDKYYQPANMTVVVAGKVDDKTKKIIEQYFCSQNNLKRADKKFKEYKLCSEKKSERIDVEEKVTDQVQLMLGFPGFKYGDKRTPIAGVMNTILGGTMSSRLFIQIRERRGLAYLVRSGTESYRDAGYEYIRVGLEKKNINQAIAVIKQEIEKMISKGPTARELRDAKTHVHGALTLALEDSGFLANYFANQALFADKIKTPAEKMKEIEAVTAEQVQAVAKEVYKWNKVRIAIIGNVIKDEIIF</sequence>
<evidence type="ECO:0000313" key="6">
    <source>
        <dbReference type="Proteomes" id="UP000034333"/>
    </source>
</evidence>
<dbReference type="InterPro" id="IPR007863">
    <property type="entry name" value="Peptidase_M16_C"/>
</dbReference>
<dbReference type="InterPro" id="IPR011765">
    <property type="entry name" value="Pept_M16_N"/>
</dbReference>
<dbReference type="SUPFAM" id="SSF63411">
    <property type="entry name" value="LuxS/MPP-like metallohydrolase"/>
    <property type="match status" value="2"/>
</dbReference>
<dbReference type="Proteomes" id="UP000034333">
    <property type="component" value="Unassembled WGS sequence"/>
</dbReference>
<keyword evidence="5" id="KW-0645">Protease</keyword>
<evidence type="ECO:0000259" key="4">
    <source>
        <dbReference type="Pfam" id="PF05193"/>
    </source>
</evidence>
<dbReference type="InterPro" id="IPR011249">
    <property type="entry name" value="Metalloenz_LuxS/M16"/>
</dbReference>
<comment type="caution">
    <text evidence="5">The sequence shown here is derived from an EMBL/GenBank/DDBJ whole genome shotgun (WGS) entry which is preliminary data.</text>
</comment>
<dbReference type="Pfam" id="PF00675">
    <property type="entry name" value="Peptidase_M16"/>
    <property type="match status" value="1"/>
</dbReference>
<accession>A0A0G0HFK7</accession>
<evidence type="ECO:0000256" key="2">
    <source>
        <dbReference type="RuleBase" id="RU004447"/>
    </source>
</evidence>
<dbReference type="PANTHER" id="PTHR11851">
    <property type="entry name" value="METALLOPROTEASE"/>
    <property type="match status" value="1"/>
</dbReference>
<protein>
    <submittedName>
        <fullName evidence="5">Processing protease</fullName>
    </submittedName>
</protein>
<evidence type="ECO:0000259" key="3">
    <source>
        <dbReference type="Pfam" id="PF00675"/>
    </source>
</evidence>
<keyword evidence="5" id="KW-0378">Hydrolase</keyword>
<comment type="similarity">
    <text evidence="1 2">Belongs to the peptidase M16 family.</text>
</comment>
<dbReference type="Pfam" id="PF05193">
    <property type="entry name" value="Peptidase_M16_C"/>
    <property type="match status" value="1"/>
</dbReference>
<evidence type="ECO:0000313" key="5">
    <source>
        <dbReference type="EMBL" id="KKQ40992.1"/>
    </source>
</evidence>
<feature type="domain" description="Peptidase M16 N-terminal" evidence="3">
    <location>
        <begin position="19"/>
        <end position="158"/>
    </location>
</feature>
<dbReference type="InterPro" id="IPR050361">
    <property type="entry name" value="MPP/UQCRC_Complex"/>
</dbReference>
<dbReference type="GO" id="GO:0046872">
    <property type="term" value="F:metal ion binding"/>
    <property type="evidence" value="ECO:0007669"/>
    <property type="project" value="InterPro"/>
</dbReference>
<dbReference type="PATRIC" id="fig|1619036.3.peg.238"/>
<proteinExistence type="inferred from homology"/>
<reference evidence="5 6" key="1">
    <citation type="journal article" date="2015" name="Nature">
        <title>rRNA introns, odd ribosomes, and small enigmatic genomes across a large radiation of phyla.</title>
        <authorList>
            <person name="Brown C.T."/>
            <person name="Hug L.A."/>
            <person name="Thomas B.C."/>
            <person name="Sharon I."/>
            <person name="Castelle C.J."/>
            <person name="Singh A."/>
            <person name="Wilkins M.J."/>
            <person name="Williams K.H."/>
            <person name="Banfield J.F."/>
        </authorList>
    </citation>
    <scope>NUCLEOTIDE SEQUENCE [LARGE SCALE GENOMIC DNA]</scope>
</reference>
<dbReference type="Gene3D" id="3.30.830.10">
    <property type="entry name" value="Metalloenzyme, LuxS/M16 peptidase-like"/>
    <property type="match status" value="2"/>
</dbReference>
<dbReference type="EMBL" id="LBTN01000007">
    <property type="protein sequence ID" value="KKQ40992.1"/>
    <property type="molecule type" value="Genomic_DNA"/>
</dbReference>
<dbReference type="InterPro" id="IPR001431">
    <property type="entry name" value="Pept_M16_Zn_BS"/>
</dbReference>
<dbReference type="AlphaFoldDB" id="A0A0G0HFK7"/>